<dbReference type="AlphaFoldDB" id="A0A5D4XUE9"/>
<dbReference type="InterPro" id="IPR014284">
    <property type="entry name" value="RNA_pol_sigma-70_dom"/>
</dbReference>
<dbReference type="Gene3D" id="1.10.10.10">
    <property type="entry name" value="Winged helix-like DNA-binding domain superfamily/Winged helix DNA-binding domain"/>
    <property type="match status" value="1"/>
</dbReference>
<evidence type="ECO:0000256" key="1">
    <source>
        <dbReference type="ARBA" id="ARBA00023015"/>
    </source>
</evidence>
<protein>
    <submittedName>
        <fullName evidence="6">Sigma-70 family RNA polymerase sigma factor</fullName>
    </submittedName>
</protein>
<dbReference type="GO" id="GO:0016987">
    <property type="term" value="F:sigma factor activity"/>
    <property type="evidence" value="ECO:0007669"/>
    <property type="project" value="UniProtKB-KW"/>
</dbReference>
<evidence type="ECO:0000259" key="5">
    <source>
        <dbReference type="Pfam" id="PF07638"/>
    </source>
</evidence>
<name>A0A5D4XUE9_9GAMM</name>
<evidence type="ECO:0000256" key="4">
    <source>
        <dbReference type="SAM" id="MobiDB-lite"/>
    </source>
</evidence>
<dbReference type="InterPro" id="IPR036388">
    <property type="entry name" value="WH-like_DNA-bd_sf"/>
</dbReference>
<dbReference type="GO" id="GO:0006352">
    <property type="term" value="P:DNA-templated transcription initiation"/>
    <property type="evidence" value="ECO:0007669"/>
    <property type="project" value="InterPro"/>
</dbReference>
<feature type="domain" description="RNA polymerase sigma-70 ECF-like HTH" evidence="5">
    <location>
        <begin position="62"/>
        <end position="241"/>
    </location>
</feature>
<keyword evidence="7" id="KW-1185">Reference proteome</keyword>
<dbReference type="InterPro" id="IPR053812">
    <property type="entry name" value="HTH_Sigma70_ECF-like"/>
</dbReference>
<sequence>MRPAIATPWCSPSVPAASRATTEASRRGAAKGERSPPPARAAMIRPQGVAHPTGGRSEAMGEDLTRLLHGWRGGDAAARDRLLEEVYDTLRGMAAARLGRSRDQRTLQPTAVVNEALMRMLGGDLDWEDRAHFFALASLKMRSVLVDHARARAADKRGGDVAMLTLSHAERESGEDVEYDVMALHQALEQLAMRDVRAARGLEMAYFGGMEQRDIACVLGISVPTVERDLRFARAWLNQRLS</sequence>
<proteinExistence type="predicted"/>
<keyword evidence="1" id="KW-0805">Transcription regulation</keyword>
<keyword evidence="2" id="KW-0731">Sigma factor</keyword>
<dbReference type="PANTHER" id="PTHR43133">
    <property type="entry name" value="RNA POLYMERASE ECF-TYPE SIGMA FACTO"/>
    <property type="match status" value="1"/>
</dbReference>
<accession>A0A5D4XUE9</accession>
<comment type="caution">
    <text evidence="6">The sequence shown here is derived from an EMBL/GenBank/DDBJ whole genome shotgun (WGS) entry which is preliminary data.</text>
</comment>
<dbReference type="SUPFAM" id="SSF88659">
    <property type="entry name" value="Sigma3 and sigma4 domains of RNA polymerase sigma factors"/>
    <property type="match status" value="1"/>
</dbReference>
<dbReference type="OrthoDB" id="128473at2"/>
<evidence type="ECO:0000256" key="2">
    <source>
        <dbReference type="ARBA" id="ARBA00023082"/>
    </source>
</evidence>
<organism evidence="6 7">
    <name type="scientific">Luteimonas viscosa</name>
    <dbReference type="NCBI Taxonomy" id="1132694"/>
    <lineage>
        <taxon>Bacteria</taxon>
        <taxon>Pseudomonadati</taxon>
        <taxon>Pseudomonadota</taxon>
        <taxon>Gammaproteobacteria</taxon>
        <taxon>Lysobacterales</taxon>
        <taxon>Lysobacteraceae</taxon>
        <taxon>Luteimonas</taxon>
    </lineage>
</organism>
<keyword evidence="3" id="KW-0804">Transcription</keyword>
<evidence type="ECO:0000256" key="3">
    <source>
        <dbReference type="ARBA" id="ARBA00023163"/>
    </source>
</evidence>
<gene>
    <name evidence="6" type="ORF">FZO89_13060</name>
</gene>
<dbReference type="EMBL" id="VTFT01000001">
    <property type="protein sequence ID" value="TYT27111.1"/>
    <property type="molecule type" value="Genomic_DNA"/>
</dbReference>
<evidence type="ECO:0000313" key="6">
    <source>
        <dbReference type="EMBL" id="TYT27111.1"/>
    </source>
</evidence>
<dbReference type="InterPro" id="IPR011517">
    <property type="entry name" value="RNA_pol_sigma70_ECF-like"/>
</dbReference>
<feature type="region of interest" description="Disordered" evidence="4">
    <location>
        <begin position="1"/>
        <end position="58"/>
    </location>
</feature>
<dbReference type="Pfam" id="PF07638">
    <property type="entry name" value="Sigma70_ECF"/>
    <property type="match status" value="1"/>
</dbReference>
<dbReference type="InterPro" id="IPR039425">
    <property type="entry name" value="RNA_pol_sigma-70-like"/>
</dbReference>
<dbReference type="NCBIfam" id="TIGR02937">
    <property type="entry name" value="sigma70-ECF"/>
    <property type="match status" value="1"/>
</dbReference>
<evidence type="ECO:0000313" key="7">
    <source>
        <dbReference type="Proteomes" id="UP000324973"/>
    </source>
</evidence>
<feature type="compositionally biased region" description="Basic and acidic residues" evidence="4">
    <location>
        <begin position="24"/>
        <end position="34"/>
    </location>
</feature>
<dbReference type="InterPro" id="IPR013324">
    <property type="entry name" value="RNA_pol_sigma_r3/r4-like"/>
</dbReference>
<dbReference type="PANTHER" id="PTHR43133:SF39">
    <property type="entry name" value="SIMILAR TO RNA POLYMERASE SIGMA-E FACTOR"/>
    <property type="match status" value="1"/>
</dbReference>
<dbReference type="Proteomes" id="UP000324973">
    <property type="component" value="Unassembled WGS sequence"/>
</dbReference>
<dbReference type="NCBIfam" id="TIGR02999">
    <property type="entry name" value="Sig-70_X6"/>
    <property type="match status" value="1"/>
</dbReference>
<reference evidence="6 7" key="1">
    <citation type="submission" date="2019-08" db="EMBL/GenBank/DDBJ databases">
        <title>Luteimonas viscosus sp. nov., isolated from soil of a sunflower field.</title>
        <authorList>
            <person name="Jianli Z."/>
            <person name="Ying Z."/>
        </authorList>
    </citation>
    <scope>NUCLEOTIDE SEQUENCE [LARGE SCALE GENOMIC DNA]</scope>
    <source>
        <strain evidence="6 7">XBU10</strain>
    </source>
</reference>